<evidence type="ECO:0000313" key="3">
    <source>
        <dbReference type="Proteomes" id="UP000011713"/>
    </source>
</evidence>
<feature type="region of interest" description="Disordered" evidence="1">
    <location>
        <begin position="48"/>
        <end position="83"/>
    </location>
</feature>
<sequence>MDPVMKAWLPKLNIDNDDIRQGKHALKEFMTRISDEKEDFDNVNVGVAKEQARQPANKNQRIGSMNDLSDSDDEADQEHHRDGEHAHAIILRVRIDLEFELYMAHKLSLSSTEKATFDVLTCWKLSGAEIPHHGTRCSVHPLHVSFRCQI</sequence>
<dbReference type="EMBL" id="JH597939">
    <property type="status" value="NOT_ANNOTATED_CDS"/>
    <property type="molecule type" value="Genomic_DNA"/>
</dbReference>
<reference evidence="2" key="2">
    <citation type="submission" date="2015-06" db="UniProtKB">
        <authorList>
            <consortium name="EnsemblProtists"/>
        </authorList>
    </citation>
    <scope>IDENTIFICATION</scope>
    <source>
        <strain evidence="2">Emoy2</strain>
    </source>
</reference>
<dbReference type="HOGENOM" id="CLU_1744017_0_0_1"/>
<evidence type="ECO:0000313" key="2">
    <source>
        <dbReference type="EnsemblProtists" id="HpaP810183"/>
    </source>
</evidence>
<dbReference type="InParanoid" id="M4BUJ5"/>
<reference evidence="3" key="1">
    <citation type="journal article" date="2010" name="Science">
        <title>Signatures of adaptation to obligate biotrophy in the Hyaloperonospora arabidopsidis genome.</title>
        <authorList>
            <person name="Baxter L."/>
            <person name="Tripathy S."/>
            <person name="Ishaque N."/>
            <person name="Boot N."/>
            <person name="Cabral A."/>
            <person name="Kemen E."/>
            <person name="Thines M."/>
            <person name="Ah-Fong A."/>
            <person name="Anderson R."/>
            <person name="Badejoko W."/>
            <person name="Bittner-Eddy P."/>
            <person name="Boore J.L."/>
            <person name="Chibucos M.C."/>
            <person name="Coates M."/>
            <person name="Dehal P."/>
            <person name="Delehaunty K."/>
            <person name="Dong S."/>
            <person name="Downton P."/>
            <person name="Dumas B."/>
            <person name="Fabro G."/>
            <person name="Fronick C."/>
            <person name="Fuerstenberg S.I."/>
            <person name="Fulton L."/>
            <person name="Gaulin E."/>
            <person name="Govers F."/>
            <person name="Hughes L."/>
            <person name="Humphray S."/>
            <person name="Jiang R.H."/>
            <person name="Judelson H."/>
            <person name="Kamoun S."/>
            <person name="Kyung K."/>
            <person name="Meijer H."/>
            <person name="Minx P."/>
            <person name="Morris P."/>
            <person name="Nelson J."/>
            <person name="Phuntumart V."/>
            <person name="Qutob D."/>
            <person name="Rehmany A."/>
            <person name="Rougon-Cardoso A."/>
            <person name="Ryden P."/>
            <person name="Torto-Alalibo T."/>
            <person name="Studholme D."/>
            <person name="Wang Y."/>
            <person name="Win J."/>
            <person name="Wood J."/>
            <person name="Clifton S.W."/>
            <person name="Rogers J."/>
            <person name="Van den Ackerveken G."/>
            <person name="Jones J.D."/>
            <person name="McDowell J.M."/>
            <person name="Beynon J."/>
            <person name="Tyler B.M."/>
        </authorList>
    </citation>
    <scope>NUCLEOTIDE SEQUENCE [LARGE SCALE GENOMIC DNA]</scope>
    <source>
        <strain evidence="3">Emoy2</strain>
    </source>
</reference>
<evidence type="ECO:0000256" key="1">
    <source>
        <dbReference type="SAM" id="MobiDB-lite"/>
    </source>
</evidence>
<feature type="compositionally biased region" description="Polar residues" evidence="1">
    <location>
        <begin position="54"/>
        <end position="68"/>
    </location>
</feature>
<dbReference type="AlphaFoldDB" id="M4BUJ5"/>
<dbReference type="EnsemblProtists" id="HpaT810183">
    <property type="protein sequence ID" value="HpaP810183"/>
    <property type="gene ID" value="HpaG810183"/>
</dbReference>
<organism evidence="2 3">
    <name type="scientific">Hyaloperonospora arabidopsidis (strain Emoy2)</name>
    <name type="common">Downy mildew agent</name>
    <name type="synonym">Peronospora arabidopsidis</name>
    <dbReference type="NCBI Taxonomy" id="559515"/>
    <lineage>
        <taxon>Eukaryota</taxon>
        <taxon>Sar</taxon>
        <taxon>Stramenopiles</taxon>
        <taxon>Oomycota</taxon>
        <taxon>Peronosporomycetes</taxon>
        <taxon>Peronosporales</taxon>
        <taxon>Peronosporaceae</taxon>
        <taxon>Hyaloperonospora</taxon>
    </lineage>
</organism>
<keyword evidence="3" id="KW-1185">Reference proteome</keyword>
<proteinExistence type="predicted"/>
<accession>M4BUJ5</accession>
<protein>
    <submittedName>
        <fullName evidence="2">Uncharacterized protein</fullName>
    </submittedName>
</protein>
<name>M4BUJ5_HYAAE</name>
<dbReference type="Proteomes" id="UP000011713">
    <property type="component" value="Unassembled WGS sequence"/>
</dbReference>
<dbReference type="VEuPathDB" id="FungiDB:HpaG810183"/>